<sequence>MPLRLDSLRQLNSCKPSSFPLSKPLLHHPVASTTAIQIRRMANDMDGINYEEVSSRKLVHLSLSSSPSVLLFWSCLKLDLLVPGIHTECSRDEALHMSMVSRVPRPQSYDLYLSWYSATCLSSPVPLKINSSIGYAMECSISMRGTGTQLAKAGYAVYGIDYEGHGKSSGLQGFVPMFDELVNDVSEHFTSICERRENKTMMRYLLGESMGGAVALHLHRKKPTFWDGAVLVAPMCKISEEMKPNPLVILILTLLGKLFPTWKIIPTEDIIDKAVKNPEWRMEIRNNPYCYKGKPRLKTGIELLKASLDVQSSLEEVSLPFLIVHGGDDSVTDPSVSQSLYESASSDDRSFKLYPGMWHALTSGEPQENIVLVFSDIIAWLDERTIPCSFRTEREHKIGHDPKLRLS</sequence>
<dbReference type="InterPro" id="IPR022742">
    <property type="entry name" value="Hydrolase_4"/>
</dbReference>
<dbReference type="PRINTS" id="PR00111">
    <property type="entry name" value="ABHYDROLASE"/>
</dbReference>
<feature type="domain" description="Serine aminopeptidase S33" evidence="1">
    <location>
        <begin position="146"/>
        <end position="365"/>
    </location>
</feature>
<dbReference type="GO" id="GO:0005840">
    <property type="term" value="C:ribosome"/>
    <property type="evidence" value="ECO:0007669"/>
    <property type="project" value="UniProtKB-KW"/>
</dbReference>
<dbReference type="PANTHER" id="PTHR11614">
    <property type="entry name" value="PHOSPHOLIPASE-RELATED"/>
    <property type="match status" value="1"/>
</dbReference>
<accession>A0A9E7I830</accession>
<gene>
    <name evidence="2" type="ORF">MUK42_25682</name>
</gene>
<dbReference type="EMBL" id="CP097511">
    <property type="protein sequence ID" value="URE48025.1"/>
    <property type="molecule type" value="Genomic_DNA"/>
</dbReference>
<dbReference type="OrthoDB" id="2498029at2759"/>
<dbReference type="Pfam" id="PF12146">
    <property type="entry name" value="Hydrolase_4"/>
    <property type="match status" value="1"/>
</dbReference>
<dbReference type="InterPro" id="IPR000073">
    <property type="entry name" value="AB_hydrolase_1"/>
</dbReference>
<dbReference type="Gene3D" id="3.40.50.1820">
    <property type="entry name" value="alpha/beta hydrolase"/>
    <property type="match status" value="1"/>
</dbReference>
<organism evidence="2 3">
    <name type="scientific">Musa troglodytarum</name>
    <name type="common">fe'i banana</name>
    <dbReference type="NCBI Taxonomy" id="320322"/>
    <lineage>
        <taxon>Eukaryota</taxon>
        <taxon>Viridiplantae</taxon>
        <taxon>Streptophyta</taxon>
        <taxon>Embryophyta</taxon>
        <taxon>Tracheophyta</taxon>
        <taxon>Spermatophyta</taxon>
        <taxon>Magnoliopsida</taxon>
        <taxon>Liliopsida</taxon>
        <taxon>Zingiberales</taxon>
        <taxon>Musaceae</taxon>
        <taxon>Musa</taxon>
    </lineage>
</organism>
<evidence type="ECO:0000259" key="1">
    <source>
        <dbReference type="Pfam" id="PF12146"/>
    </source>
</evidence>
<proteinExistence type="predicted"/>
<keyword evidence="2" id="KW-0687">Ribonucleoprotein</keyword>
<keyword evidence="2" id="KW-0689">Ribosomal protein</keyword>
<dbReference type="SUPFAM" id="SSF53474">
    <property type="entry name" value="alpha/beta-Hydrolases"/>
    <property type="match status" value="1"/>
</dbReference>
<dbReference type="InterPro" id="IPR029058">
    <property type="entry name" value="AB_hydrolase_fold"/>
</dbReference>
<evidence type="ECO:0000313" key="3">
    <source>
        <dbReference type="Proteomes" id="UP001055439"/>
    </source>
</evidence>
<dbReference type="FunFam" id="3.40.50.1820:FF:000036">
    <property type="entry name" value="Alpha/beta-Hydrolases superfamily protein"/>
    <property type="match status" value="1"/>
</dbReference>
<name>A0A9E7I830_9LILI</name>
<dbReference type="InterPro" id="IPR051044">
    <property type="entry name" value="MAG_DAG_Lipase"/>
</dbReference>
<protein>
    <submittedName>
        <fullName evidence="2">Ribosomal protein</fullName>
    </submittedName>
</protein>
<dbReference type="AlphaFoldDB" id="A0A9E7I830"/>
<evidence type="ECO:0000313" key="2">
    <source>
        <dbReference type="EMBL" id="URE48025.1"/>
    </source>
</evidence>
<keyword evidence="3" id="KW-1185">Reference proteome</keyword>
<reference evidence="2" key="1">
    <citation type="submission" date="2022-05" db="EMBL/GenBank/DDBJ databases">
        <title>The Musa troglodytarum L. genome provides insights into the mechanism of non-climacteric behaviour and enrichment of carotenoids.</title>
        <authorList>
            <person name="Wang J."/>
        </authorList>
    </citation>
    <scope>NUCLEOTIDE SEQUENCE</scope>
    <source>
        <tissue evidence="2">Leaf</tissue>
    </source>
</reference>
<dbReference type="Proteomes" id="UP001055439">
    <property type="component" value="Chromosome 9"/>
</dbReference>